<evidence type="ECO:0000313" key="2">
    <source>
        <dbReference type="EMBL" id="NYJ38224.1"/>
    </source>
</evidence>
<comment type="caution">
    <text evidence="2">The sequence shown here is derived from an EMBL/GenBank/DDBJ whole genome shotgun (WGS) entry which is preliminary data.</text>
</comment>
<evidence type="ECO:0008006" key="4">
    <source>
        <dbReference type="Google" id="ProtNLM"/>
    </source>
</evidence>
<keyword evidence="3" id="KW-1185">Reference proteome</keyword>
<evidence type="ECO:0000313" key="3">
    <source>
        <dbReference type="Proteomes" id="UP000572051"/>
    </source>
</evidence>
<name>A0A7Z0JEA7_9ACTN</name>
<gene>
    <name evidence="2" type="ORF">HNR10_006105</name>
</gene>
<feature type="region of interest" description="Disordered" evidence="1">
    <location>
        <begin position="293"/>
        <end position="312"/>
    </location>
</feature>
<dbReference type="Pfam" id="PF18844">
    <property type="entry name" value="baeRF_family2"/>
    <property type="match status" value="1"/>
</dbReference>
<dbReference type="Proteomes" id="UP000572051">
    <property type="component" value="Unassembled WGS sequence"/>
</dbReference>
<evidence type="ECO:0000256" key="1">
    <source>
        <dbReference type="SAM" id="MobiDB-lite"/>
    </source>
</evidence>
<accession>A0A7Z0JEA7</accession>
<reference evidence="2 3" key="1">
    <citation type="submission" date="2020-07" db="EMBL/GenBank/DDBJ databases">
        <title>Sequencing the genomes of 1000 actinobacteria strains.</title>
        <authorList>
            <person name="Klenk H.-P."/>
        </authorList>
    </citation>
    <scope>NUCLEOTIDE SEQUENCE [LARGE SCALE GENOMIC DNA]</scope>
    <source>
        <strain evidence="2 3">DSM 44442</strain>
    </source>
</reference>
<protein>
    <recommendedName>
        <fullName evidence="4">Peptide chain release factor 1</fullName>
    </recommendedName>
</protein>
<proteinExistence type="predicted"/>
<dbReference type="EMBL" id="JACCFS010000001">
    <property type="protein sequence ID" value="NYJ38224.1"/>
    <property type="molecule type" value="Genomic_DNA"/>
</dbReference>
<dbReference type="InterPro" id="IPR040701">
    <property type="entry name" value="Bact_RF_family2"/>
</dbReference>
<dbReference type="AlphaFoldDB" id="A0A7Z0JEA7"/>
<sequence>MHLDTSRDTTDADRAIELRWRHLRDELAELGTDEATLDALAEAVVERTSRAFGSHGQALFASEGQILDAHTLAVPPQRDSATWMPVPDVLPLVVDRDRRVPYVLVALDRVHAKVFGYPAHPTHGAVSEDELTGEDARGMDVEARGGPGNRSGYNGRFANKYVQQELWRENTAAVAERVREAVAQVDAEVILVGGDDEAISYLRDNLGERRLTIPVRHISGGRGGTGAQERLHETAEQALREFVVQKHDAFLAEYQEKLAHDQAVKGTYETLPMLSEKRVEILVLGADRSQEPHLWGSVDEPSMVTSNPSKLGSPDSVFKAPASAVMLRSAVMGHAAFTEMLDHGEPSGESGATLRFPK</sequence>
<organism evidence="2 3">
    <name type="scientific">Nocardiopsis aegyptia</name>
    <dbReference type="NCBI Taxonomy" id="220378"/>
    <lineage>
        <taxon>Bacteria</taxon>
        <taxon>Bacillati</taxon>
        <taxon>Actinomycetota</taxon>
        <taxon>Actinomycetes</taxon>
        <taxon>Streptosporangiales</taxon>
        <taxon>Nocardiopsidaceae</taxon>
        <taxon>Nocardiopsis</taxon>
    </lineage>
</organism>